<sequence length="118" mass="12478">MLVVLLATTLHIPQHGHTQNLGKTKKTQPDQCHLGLMARGTTSESGVASGVGAGELRHSGHVALTLSHASTQAAWKQWLHSGTHRMTSLASYSAKHIEQCPPSLCFGSLLLSPSTSFG</sequence>
<dbReference type="EMBL" id="KK198762">
    <property type="protein sequence ID" value="KCW50296.1"/>
    <property type="molecule type" value="Genomic_DNA"/>
</dbReference>
<organism evidence="2">
    <name type="scientific">Eucalyptus grandis</name>
    <name type="common">Flooded gum</name>
    <dbReference type="NCBI Taxonomy" id="71139"/>
    <lineage>
        <taxon>Eukaryota</taxon>
        <taxon>Viridiplantae</taxon>
        <taxon>Streptophyta</taxon>
        <taxon>Embryophyta</taxon>
        <taxon>Tracheophyta</taxon>
        <taxon>Spermatophyta</taxon>
        <taxon>Magnoliopsida</taxon>
        <taxon>eudicotyledons</taxon>
        <taxon>Gunneridae</taxon>
        <taxon>Pentapetalae</taxon>
        <taxon>rosids</taxon>
        <taxon>malvids</taxon>
        <taxon>Myrtales</taxon>
        <taxon>Myrtaceae</taxon>
        <taxon>Myrtoideae</taxon>
        <taxon>Eucalypteae</taxon>
        <taxon>Eucalyptus</taxon>
    </lineage>
</organism>
<evidence type="ECO:0000313" key="2">
    <source>
        <dbReference type="EMBL" id="KCW50296.1"/>
    </source>
</evidence>
<reference evidence="2" key="1">
    <citation type="submission" date="2013-07" db="EMBL/GenBank/DDBJ databases">
        <title>The genome of Eucalyptus grandis.</title>
        <authorList>
            <person name="Schmutz J."/>
            <person name="Hayes R."/>
            <person name="Myburg A."/>
            <person name="Tuskan G."/>
            <person name="Grattapaglia D."/>
            <person name="Rokhsar D.S."/>
        </authorList>
    </citation>
    <scope>NUCLEOTIDE SEQUENCE</scope>
    <source>
        <tissue evidence="2">Leaf extractions</tissue>
    </source>
</reference>
<name>A0A059A9F4_EUCGR</name>
<keyword evidence="1" id="KW-0732">Signal</keyword>
<dbReference type="InParanoid" id="A0A059A9F4"/>
<feature type="chain" id="PRO_5001567408" description="Secreted protein" evidence="1">
    <location>
        <begin position="19"/>
        <end position="118"/>
    </location>
</feature>
<feature type="signal peptide" evidence="1">
    <location>
        <begin position="1"/>
        <end position="18"/>
    </location>
</feature>
<proteinExistence type="predicted"/>
<dbReference type="AlphaFoldDB" id="A0A059A9F4"/>
<evidence type="ECO:0008006" key="3">
    <source>
        <dbReference type="Google" id="ProtNLM"/>
    </source>
</evidence>
<accession>A0A059A9F4</accession>
<evidence type="ECO:0000256" key="1">
    <source>
        <dbReference type="SAM" id="SignalP"/>
    </source>
</evidence>
<gene>
    <name evidence="2" type="ORF">EUGRSUZ_J00082</name>
</gene>
<dbReference type="Gramene" id="KCW50296">
    <property type="protein sequence ID" value="KCW50296"/>
    <property type="gene ID" value="EUGRSUZ_J00082"/>
</dbReference>
<protein>
    <recommendedName>
        <fullName evidence="3">Secreted protein</fullName>
    </recommendedName>
</protein>